<organism evidence="5 6">
    <name type="scientific">Nocardioides panacihumi</name>
    <dbReference type="NCBI Taxonomy" id="400774"/>
    <lineage>
        <taxon>Bacteria</taxon>
        <taxon>Bacillati</taxon>
        <taxon>Actinomycetota</taxon>
        <taxon>Actinomycetes</taxon>
        <taxon>Propionibacteriales</taxon>
        <taxon>Nocardioidaceae</taxon>
        <taxon>Nocardioides</taxon>
    </lineage>
</organism>
<dbReference type="EMBL" id="BAAAPB010000005">
    <property type="protein sequence ID" value="GAA1973798.1"/>
    <property type="molecule type" value="Genomic_DNA"/>
</dbReference>
<dbReference type="Pfam" id="PF00160">
    <property type="entry name" value="Pro_isomerase"/>
    <property type="match status" value="1"/>
</dbReference>
<feature type="compositionally biased region" description="Low complexity" evidence="3">
    <location>
        <begin position="24"/>
        <end position="35"/>
    </location>
</feature>
<feature type="chain" id="PRO_5044990785" description="Peptidyl-prolyl cis-trans isomerase" evidence="2">
    <location>
        <begin position="23"/>
        <end position="240"/>
    </location>
</feature>
<accession>A0ABN2RRQ7</accession>
<dbReference type="EC" id="5.2.1.8" evidence="2"/>
<reference evidence="5 6" key="1">
    <citation type="journal article" date="2019" name="Int. J. Syst. Evol. Microbiol.">
        <title>The Global Catalogue of Microorganisms (GCM) 10K type strain sequencing project: providing services to taxonomists for standard genome sequencing and annotation.</title>
        <authorList>
            <consortium name="The Broad Institute Genomics Platform"/>
            <consortium name="The Broad Institute Genome Sequencing Center for Infectious Disease"/>
            <person name="Wu L."/>
            <person name="Ma J."/>
        </authorList>
    </citation>
    <scope>NUCLEOTIDE SEQUENCE [LARGE SCALE GENOMIC DNA]</scope>
    <source>
        <strain evidence="5 6">JCM 15309</strain>
    </source>
</reference>
<keyword evidence="2" id="KW-0732">Signal</keyword>
<gene>
    <name evidence="5" type="ORF">GCM10009798_38780</name>
</gene>
<dbReference type="PROSITE" id="PS51257">
    <property type="entry name" value="PROKAR_LIPOPROTEIN"/>
    <property type="match status" value="1"/>
</dbReference>
<comment type="function">
    <text evidence="1 2">PPIases accelerate the folding of proteins. It catalyzes the cis-trans isomerization of proline imidic peptide bonds in oligopeptides.</text>
</comment>
<dbReference type="CDD" id="cd00317">
    <property type="entry name" value="cyclophilin"/>
    <property type="match status" value="1"/>
</dbReference>
<sequence length="240" mass="23840">MRAMLKRTLLSVTLLAAGTTLAACGSSDSGSDSSAAGGGATGSSSPAGGACTYSPDGSSSDVKLPPSDPSKTGKVPVTISSTVGDLKLTLDADKTPCTVNSFVSLAEQGFFEGIYCHRIGDPAQFPMLQCGDPTAKDPSQLASAGAGGPGYVFADELTGSETYGAGTLAMANSGPDTNGSQFFMVFGDIGLSPDYTVFGTIAPETISTLKAVAAKGNAGTNPDGTGAPKTPVKFTKVTVG</sequence>
<evidence type="ECO:0000313" key="5">
    <source>
        <dbReference type="EMBL" id="GAA1973798.1"/>
    </source>
</evidence>
<dbReference type="PANTHER" id="PTHR45625:SF3">
    <property type="entry name" value="PEPTIDYL-PROLYL CIS-TRANS ISOMERASE B-RELATED"/>
    <property type="match status" value="1"/>
</dbReference>
<keyword evidence="2" id="KW-0697">Rotamase</keyword>
<keyword evidence="2" id="KW-0413">Isomerase</keyword>
<evidence type="ECO:0000256" key="3">
    <source>
        <dbReference type="SAM" id="MobiDB-lite"/>
    </source>
</evidence>
<dbReference type="InterPro" id="IPR002130">
    <property type="entry name" value="Cyclophilin-type_PPIase_dom"/>
</dbReference>
<evidence type="ECO:0000313" key="6">
    <source>
        <dbReference type="Proteomes" id="UP001500571"/>
    </source>
</evidence>
<evidence type="ECO:0000259" key="4">
    <source>
        <dbReference type="PROSITE" id="PS50072"/>
    </source>
</evidence>
<dbReference type="PROSITE" id="PS50072">
    <property type="entry name" value="CSA_PPIASE_2"/>
    <property type="match status" value="1"/>
</dbReference>
<keyword evidence="6" id="KW-1185">Reference proteome</keyword>
<dbReference type="SUPFAM" id="SSF50891">
    <property type="entry name" value="Cyclophilin-like"/>
    <property type="match status" value="1"/>
</dbReference>
<comment type="caution">
    <text evidence="5">The sequence shown here is derived from an EMBL/GenBank/DDBJ whole genome shotgun (WGS) entry which is preliminary data.</text>
</comment>
<evidence type="ECO:0000256" key="2">
    <source>
        <dbReference type="RuleBase" id="RU363019"/>
    </source>
</evidence>
<dbReference type="InterPro" id="IPR044666">
    <property type="entry name" value="Cyclophilin_A-like"/>
</dbReference>
<evidence type="ECO:0000256" key="1">
    <source>
        <dbReference type="ARBA" id="ARBA00002388"/>
    </source>
</evidence>
<feature type="domain" description="PPIase cyclophilin-type" evidence="4">
    <location>
        <begin position="83"/>
        <end position="239"/>
    </location>
</feature>
<comment type="catalytic activity">
    <reaction evidence="2">
        <text>[protein]-peptidylproline (omega=180) = [protein]-peptidylproline (omega=0)</text>
        <dbReference type="Rhea" id="RHEA:16237"/>
        <dbReference type="Rhea" id="RHEA-COMP:10747"/>
        <dbReference type="Rhea" id="RHEA-COMP:10748"/>
        <dbReference type="ChEBI" id="CHEBI:83833"/>
        <dbReference type="ChEBI" id="CHEBI:83834"/>
        <dbReference type="EC" id="5.2.1.8"/>
    </reaction>
</comment>
<name>A0ABN2RRQ7_9ACTN</name>
<dbReference type="InterPro" id="IPR029000">
    <property type="entry name" value="Cyclophilin-like_dom_sf"/>
</dbReference>
<feature type="signal peptide" evidence="2">
    <location>
        <begin position="1"/>
        <end position="22"/>
    </location>
</feature>
<dbReference type="PRINTS" id="PR00153">
    <property type="entry name" value="CSAPPISMRASE"/>
</dbReference>
<feature type="compositionally biased region" description="Low complexity" evidence="3">
    <location>
        <begin position="42"/>
        <end position="52"/>
    </location>
</feature>
<dbReference type="Proteomes" id="UP001500571">
    <property type="component" value="Unassembled WGS sequence"/>
</dbReference>
<feature type="region of interest" description="Disordered" evidence="3">
    <location>
        <begin position="24"/>
        <end position="77"/>
    </location>
</feature>
<dbReference type="PANTHER" id="PTHR45625">
    <property type="entry name" value="PEPTIDYL-PROLYL CIS-TRANS ISOMERASE-RELATED"/>
    <property type="match status" value="1"/>
</dbReference>
<protein>
    <recommendedName>
        <fullName evidence="2">Peptidyl-prolyl cis-trans isomerase</fullName>
        <shortName evidence="2">PPIase</shortName>
        <ecNumber evidence="2">5.2.1.8</ecNumber>
    </recommendedName>
</protein>
<dbReference type="Gene3D" id="2.40.100.10">
    <property type="entry name" value="Cyclophilin-like"/>
    <property type="match status" value="1"/>
</dbReference>
<proteinExistence type="inferred from homology"/>
<comment type="similarity">
    <text evidence="2">Belongs to the cyclophilin-type PPIase family.</text>
</comment>